<dbReference type="EMBL" id="JBHSMP010000010">
    <property type="protein sequence ID" value="MFC5428762.1"/>
    <property type="molecule type" value="Genomic_DNA"/>
</dbReference>
<keyword evidence="3" id="KW-1185">Reference proteome</keyword>
<reference evidence="3" key="1">
    <citation type="journal article" date="2019" name="Int. J. Syst. Evol. Microbiol.">
        <title>The Global Catalogue of Microorganisms (GCM) 10K type strain sequencing project: providing services to taxonomists for standard genome sequencing and annotation.</title>
        <authorList>
            <consortium name="The Broad Institute Genomics Platform"/>
            <consortium name="The Broad Institute Genome Sequencing Center for Infectious Disease"/>
            <person name="Wu L."/>
            <person name="Ma J."/>
        </authorList>
    </citation>
    <scope>NUCLEOTIDE SEQUENCE [LARGE SCALE GENOMIC DNA]</scope>
    <source>
        <strain evidence="3">CCUG 56042</strain>
    </source>
</reference>
<gene>
    <name evidence="2" type="ORF">ACFPTO_08095</name>
</gene>
<sequence>MSETFQLPSVPVVVEVVVPDAHFSSTEPPMIGAPIAAVPVVLTEVDPLLADGELPPPPPPHAASAAHMDAPSANLAILLLILFLFTAWFLFRWLMKGGCQERYRHSS</sequence>
<dbReference type="RefSeq" id="WP_377710697.1">
    <property type="nucleotide sequence ID" value="NZ_JBHSMP010000010.1"/>
</dbReference>
<proteinExistence type="predicted"/>
<evidence type="ECO:0000313" key="3">
    <source>
        <dbReference type="Proteomes" id="UP001596103"/>
    </source>
</evidence>
<keyword evidence="1" id="KW-1133">Transmembrane helix</keyword>
<name>A0ABW0J6T4_9BURK</name>
<dbReference type="Proteomes" id="UP001596103">
    <property type="component" value="Unassembled WGS sequence"/>
</dbReference>
<organism evidence="2 3">
    <name type="scientific">Paraburkholderia denitrificans</name>
    <dbReference type="NCBI Taxonomy" id="694025"/>
    <lineage>
        <taxon>Bacteria</taxon>
        <taxon>Pseudomonadati</taxon>
        <taxon>Pseudomonadota</taxon>
        <taxon>Betaproteobacteria</taxon>
        <taxon>Burkholderiales</taxon>
        <taxon>Burkholderiaceae</taxon>
        <taxon>Paraburkholderia</taxon>
    </lineage>
</organism>
<protein>
    <submittedName>
        <fullName evidence="2">Uncharacterized protein</fullName>
    </submittedName>
</protein>
<evidence type="ECO:0000256" key="1">
    <source>
        <dbReference type="SAM" id="Phobius"/>
    </source>
</evidence>
<accession>A0ABW0J6T4</accession>
<keyword evidence="1" id="KW-0812">Transmembrane</keyword>
<keyword evidence="1" id="KW-0472">Membrane</keyword>
<evidence type="ECO:0000313" key="2">
    <source>
        <dbReference type="EMBL" id="MFC5428762.1"/>
    </source>
</evidence>
<feature type="transmembrane region" description="Helical" evidence="1">
    <location>
        <begin position="75"/>
        <end position="95"/>
    </location>
</feature>
<comment type="caution">
    <text evidence="2">The sequence shown here is derived from an EMBL/GenBank/DDBJ whole genome shotgun (WGS) entry which is preliminary data.</text>
</comment>